<dbReference type="SUPFAM" id="SSF56112">
    <property type="entry name" value="Protein kinase-like (PK-like)"/>
    <property type="match status" value="1"/>
</dbReference>
<dbReference type="InterPro" id="IPR051343">
    <property type="entry name" value="G-type_lectin_kinases/EP1-like"/>
</dbReference>
<comment type="caution">
    <text evidence="4">The sequence shown here is derived from an EMBL/GenBank/DDBJ whole genome shotgun (WGS) entry which is preliminary data.</text>
</comment>
<dbReference type="Gene3D" id="1.10.510.10">
    <property type="entry name" value="Transferase(Phosphotransferase) domain 1"/>
    <property type="match status" value="1"/>
</dbReference>
<dbReference type="STRING" id="33114.A0A2G2X7H8"/>
<keyword evidence="2" id="KW-0812">Transmembrane</keyword>
<dbReference type="Proteomes" id="UP000224567">
    <property type="component" value="Unassembled WGS sequence"/>
</dbReference>
<dbReference type="SMART" id="SM00220">
    <property type="entry name" value="S_TKc"/>
    <property type="match status" value="1"/>
</dbReference>
<dbReference type="InterPro" id="IPR008271">
    <property type="entry name" value="Ser/Thr_kinase_AS"/>
</dbReference>
<name>A0A2G2X7H8_CAPBA</name>
<dbReference type="InterPro" id="IPR011009">
    <property type="entry name" value="Kinase-like_dom_sf"/>
</dbReference>
<reference evidence="4 5" key="1">
    <citation type="journal article" date="2017" name="Genome Biol.">
        <title>New reference genome sequences of hot pepper reveal the massive evolution of plant disease-resistance genes by retroduplication.</title>
        <authorList>
            <person name="Kim S."/>
            <person name="Park J."/>
            <person name="Yeom S.I."/>
            <person name="Kim Y.M."/>
            <person name="Seo E."/>
            <person name="Kim K.T."/>
            <person name="Kim M.S."/>
            <person name="Lee J.M."/>
            <person name="Cheong K."/>
            <person name="Shin H.S."/>
            <person name="Kim S.B."/>
            <person name="Han K."/>
            <person name="Lee J."/>
            <person name="Park M."/>
            <person name="Lee H.A."/>
            <person name="Lee H.Y."/>
            <person name="Lee Y."/>
            <person name="Oh S."/>
            <person name="Lee J.H."/>
            <person name="Choi E."/>
            <person name="Choi E."/>
            <person name="Lee S.E."/>
            <person name="Jeon J."/>
            <person name="Kim H."/>
            <person name="Choi G."/>
            <person name="Song H."/>
            <person name="Lee J."/>
            <person name="Lee S.C."/>
            <person name="Kwon J.K."/>
            <person name="Lee H.Y."/>
            <person name="Koo N."/>
            <person name="Hong Y."/>
            <person name="Kim R.W."/>
            <person name="Kang W.H."/>
            <person name="Huh J.H."/>
            <person name="Kang B.C."/>
            <person name="Yang T.J."/>
            <person name="Lee Y.H."/>
            <person name="Bennetzen J.L."/>
            <person name="Choi D."/>
        </authorList>
    </citation>
    <scope>NUCLEOTIDE SEQUENCE [LARGE SCALE GENOMIC DNA]</scope>
    <source>
        <strain evidence="5">cv. PBC81</strain>
    </source>
</reference>
<keyword evidence="5" id="KW-1185">Reference proteome</keyword>
<feature type="transmembrane region" description="Helical" evidence="2">
    <location>
        <begin position="170"/>
        <end position="197"/>
    </location>
</feature>
<keyword evidence="2" id="KW-0472">Membrane</keyword>
<dbReference type="PANTHER" id="PTHR47976">
    <property type="entry name" value="G-TYPE LECTIN S-RECEPTOR-LIKE SERINE/THREONINE-PROTEIN KINASE SD2-5"/>
    <property type="match status" value="1"/>
</dbReference>
<gene>
    <name evidence="4" type="ORF">CQW23_07908</name>
</gene>
<sequence>MTLDISHCSFWHWKARGALEAVLRVDSNRTGLASNNGLELDSSRLFAMDDVAGIEIDFGLSMMGRVAKLMELSLGLSQYCCCFTDEGAEKGSTRDIRNIDVNTCKDACLRNCSYKDALFCSGLNLSTGDCYLPSEIFSLANNKMNRTRYDFQAFIKEQEPEPTTHIPKTFLSSAILGSIIGSSILGIIIGITVFIFWRKREDNEEEEDYLDYVPGMPTRSSYDDLKAFSIRVHEQWIARKMDLPWKTRANSRLELQEKIIQDVAKELAYIHEEYMQKLLHLDIKPPNILLDEKLNAKLSDFGLARLIHRNQSQVMTMMRGTPGYLAPEWLSGVITEKVDVYSFGIVILEILSRRRHFEASETGEERIMLNLFRKKTEKEQLVDLIDKYSEDMQFYKEGVIKMMQIVFTK</sequence>
<evidence type="ECO:0000313" key="5">
    <source>
        <dbReference type="Proteomes" id="UP000224567"/>
    </source>
</evidence>
<dbReference type="PANTHER" id="PTHR47976:SF30">
    <property type="entry name" value="RECEPTOR-LIKE SERINE_THREONINE-PROTEIN KINASE"/>
    <property type="match status" value="1"/>
</dbReference>
<organism evidence="4 5">
    <name type="scientific">Capsicum baccatum</name>
    <name type="common">Peruvian pepper</name>
    <dbReference type="NCBI Taxonomy" id="33114"/>
    <lineage>
        <taxon>Eukaryota</taxon>
        <taxon>Viridiplantae</taxon>
        <taxon>Streptophyta</taxon>
        <taxon>Embryophyta</taxon>
        <taxon>Tracheophyta</taxon>
        <taxon>Spermatophyta</taxon>
        <taxon>Magnoliopsida</taxon>
        <taxon>eudicotyledons</taxon>
        <taxon>Gunneridae</taxon>
        <taxon>Pentapetalae</taxon>
        <taxon>asterids</taxon>
        <taxon>lamiids</taxon>
        <taxon>Solanales</taxon>
        <taxon>Solanaceae</taxon>
        <taxon>Solanoideae</taxon>
        <taxon>Capsiceae</taxon>
        <taxon>Capsicum</taxon>
    </lineage>
</organism>
<evidence type="ECO:0000259" key="3">
    <source>
        <dbReference type="PROSITE" id="PS50011"/>
    </source>
</evidence>
<accession>A0A2G2X7H8</accession>
<dbReference type="GO" id="GO:0005524">
    <property type="term" value="F:ATP binding"/>
    <property type="evidence" value="ECO:0007669"/>
    <property type="project" value="InterPro"/>
</dbReference>
<evidence type="ECO:0000256" key="1">
    <source>
        <dbReference type="ARBA" id="ARBA00022729"/>
    </source>
</evidence>
<feature type="domain" description="Protein kinase" evidence="3">
    <location>
        <begin position="52"/>
        <end position="409"/>
    </location>
</feature>
<evidence type="ECO:0000256" key="2">
    <source>
        <dbReference type="SAM" id="Phobius"/>
    </source>
</evidence>
<keyword evidence="2" id="KW-1133">Transmembrane helix</keyword>
<proteinExistence type="predicted"/>
<dbReference type="PROSITE" id="PS50011">
    <property type="entry name" value="PROTEIN_KINASE_DOM"/>
    <property type="match status" value="1"/>
</dbReference>
<dbReference type="Pfam" id="PF00069">
    <property type="entry name" value="Pkinase"/>
    <property type="match status" value="1"/>
</dbReference>
<dbReference type="AlphaFoldDB" id="A0A2G2X7H8"/>
<dbReference type="GO" id="GO:0004672">
    <property type="term" value="F:protein kinase activity"/>
    <property type="evidence" value="ECO:0007669"/>
    <property type="project" value="InterPro"/>
</dbReference>
<dbReference type="EMBL" id="MLFT02000003">
    <property type="protein sequence ID" value="PHT53446.1"/>
    <property type="molecule type" value="Genomic_DNA"/>
</dbReference>
<evidence type="ECO:0000313" key="4">
    <source>
        <dbReference type="EMBL" id="PHT53446.1"/>
    </source>
</evidence>
<dbReference type="PROSITE" id="PS00108">
    <property type="entry name" value="PROTEIN_KINASE_ST"/>
    <property type="match status" value="1"/>
</dbReference>
<keyword evidence="1" id="KW-0732">Signal</keyword>
<reference evidence="5" key="2">
    <citation type="journal article" date="2017" name="J. Anim. Genet.">
        <title>Multiple reference genome sequences of hot pepper reveal the massive evolution of plant disease resistance genes by retroduplication.</title>
        <authorList>
            <person name="Kim S."/>
            <person name="Park J."/>
            <person name="Yeom S.-I."/>
            <person name="Kim Y.-M."/>
            <person name="Seo E."/>
            <person name="Kim K.-T."/>
            <person name="Kim M.-S."/>
            <person name="Lee J.M."/>
            <person name="Cheong K."/>
            <person name="Shin H.-S."/>
            <person name="Kim S.-B."/>
            <person name="Han K."/>
            <person name="Lee J."/>
            <person name="Park M."/>
            <person name="Lee H.-A."/>
            <person name="Lee H.-Y."/>
            <person name="Lee Y."/>
            <person name="Oh S."/>
            <person name="Lee J.H."/>
            <person name="Choi E."/>
            <person name="Choi E."/>
            <person name="Lee S.E."/>
            <person name="Jeon J."/>
            <person name="Kim H."/>
            <person name="Choi G."/>
            <person name="Song H."/>
            <person name="Lee J."/>
            <person name="Lee S.-C."/>
            <person name="Kwon J.-K."/>
            <person name="Lee H.-Y."/>
            <person name="Koo N."/>
            <person name="Hong Y."/>
            <person name="Kim R.W."/>
            <person name="Kang W.-H."/>
            <person name="Huh J.H."/>
            <person name="Kang B.-C."/>
            <person name="Yang T.-J."/>
            <person name="Lee Y.-H."/>
            <person name="Bennetzen J.L."/>
            <person name="Choi D."/>
        </authorList>
    </citation>
    <scope>NUCLEOTIDE SEQUENCE [LARGE SCALE GENOMIC DNA]</scope>
    <source>
        <strain evidence="5">cv. PBC81</strain>
    </source>
</reference>
<protein>
    <submittedName>
        <fullName evidence="4">Receptor-like protein kinase</fullName>
    </submittedName>
</protein>
<dbReference type="OrthoDB" id="1300223at2759"/>
<dbReference type="InterPro" id="IPR000719">
    <property type="entry name" value="Prot_kinase_dom"/>
</dbReference>